<accession>T1FGA2</accession>
<evidence type="ECO:0000313" key="5">
    <source>
        <dbReference type="Proteomes" id="UP000015101"/>
    </source>
</evidence>
<proteinExistence type="predicted"/>
<feature type="region of interest" description="Disordered" evidence="1">
    <location>
        <begin position="396"/>
        <end position="424"/>
    </location>
</feature>
<dbReference type="CTD" id="20207851"/>
<dbReference type="EMBL" id="AMQM01007361">
    <property type="status" value="NOT_ANNOTATED_CDS"/>
    <property type="molecule type" value="Genomic_DNA"/>
</dbReference>
<sequence length="442" mass="49522">MSAFSWIFSSTQTRRNRCNKHEMWLVAKNSFLLSPDLTLIILHIALRNLRVLGSIGPKTSIHIGKNSIEGRAFPYFFIFSSTALAAAILHSLLVRFTYHSARVPGTVTSHAKHLPALQGISVHPSGRLPSCAEMPDGSLRTGIEALEKSRQMAVRRTPSNSPNLEGSMCLDVCRKYINLGKLRALRIILASFTFAGRFKAFGRLPLGPVLESQIVPVAVLLNPFWSKMARGRDDEGKSKTKKFNEKVRKRERCRWGLVAKKMKKKTSYGISNKNSSRSSSNNFTTKNNYFNASNFLTRSVSTELKIFDALAFHYKDWSKPNNANATLKFLFEFISDALCLSPGLETALQHALNVEADHKSRKGSKNFGSSNFTGAKNSISNDRLYQPATATKYNFNRKLKSKDNDEDEDDDDDDVNDVTSQPFSFEPNNISLMATITKIFDT</sequence>
<evidence type="ECO:0000256" key="1">
    <source>
        <dbReference type="SAM" id="MobiDB-lite"/>
    </source>
</evidence>
<reference evidence="4" key="3">
    <citation type="submission" date="2015-06" db="UniProtKB">
        <authorList>
            <consortium name="EnsemblMetazoa"/>
        </authorList>
    </citation>
    <scope>IDENTIFICATION</scope>
</reference>
<dbReference type="GeneID" id="20207851"/>
<dbReference type="KEGG" id="hro:HELRODRAFT_180792"/>
<dbReference type="PANTHER" id="PTHR14559:SF11">
    <property type="entry name" value="SECRETED PROTEIN"/>
    <property type="match status" value="1"/>
</dbReference>
<feature type="transmembrane region" description="Helical" evidence="2">
    <location>
        <begin position="73"/>
        <end position="93"/>
    </location>
</feature>
<reference evidence="3 5" key="2">
    <citation type="journal article" date="2013" name="Nature">
        <title>Insights into bilaterian evolution from three spiralian genomes.</title>
        <authorList>
            <person name="Simakov O."/>
            <person name="Marletaz F."/>
            <person name="Cho S.J."/>
            <person name="Edsinger-Gonzales E."/>
            <person name="Havlak P."/>
            <person name="Hellsten U."/>
            <person name="Kuo D.H."/>
            <person name="Larsson T."/>
            <person name="Lv J."/>
            <person name="Arendt D."/>
            <person name="Savage R."/>
            <person name="Osoegawa K."/>
            <person name="de Jong P."/>
            <person name="Grimwood J."/>
            <person name="Chapman J.A."/>
            <person name="Shapiro H."/>
            <person name="Aerts A."/>
            <person name="Otillar R.P."/>
            <person name="Terry A.Y."/>
            <person name="Boore J.L."/>
            <person name="Grigoriev I.V."/>
            <person name="Lindberg D.R."/>
            <person name="Seaver E.C."/>
            <person name="Weisblat D.A."/>
            <person name="Putnam N.H."/>
            <person name="Rokhsar D.S."/>
        </authorList>
    </citation>
    <scope>NUCLEOTIDE SEQUENCE</scope>
</reference>
<dbReference type="EMBL" id="AMQM01007362">
    <property type="status" value="NOT_ANNOTATED_CDS"/>
    <property type="molecule type" value="Genomic_DNA"/>
</dbReference>
<keyword evidence="5" id="KW-1185">Reference proteome</keyword>
<protein>
    <submittedName>
        <fullName evidence="3 4">Uncharacterized protein</fullName>
    </submittedName>
</protein>
<feature type="transmembrane region" description="Helical" evidence="2">
    <location>
        <begin position="31"/>
        <end position="52"/>
    </location>
</feature>
<keyword evidence="2" id="KW-0812">Transmembrane</keyword>
<feature type="compositionally biased region" description="Acidic residues" evidence="1">
    <location>
        <begin position="404"/>
        <end position="416"/>
    </location>
</feature>
<evidence type="ECO:0000313" key="4">
    <source>
        <dbReference type="EnsemblMetazoa" id="HelroP180792"/>
    </source>
</evidence>
<dbReference type="PANTHER" id="PTHR14559">
    <property type="entry name" value="CASPASE RECRUITMENT DOMAIN FAMILY"/>
    <property type="match status" value="1"/>
</dbReference>
<dbReference type="EMBL" id="KB097605">
    <property type="protein sequence ID" value="ESN93478.1"/>
    <property type="molecule type" value="Genomic_DNA"/>
</dbReference>
<keyword evidence="2" id="KW-0472">Membrane</keyword>
<dbReference type="AlphaFoldDB" id="T1FGA2"/>
<dbReference type="eggNOG" id="ENOG502RTB2">
    <property type="taxonomic scope" value="Eukaryota"/>
</dbReference>
<dbReference type="Proteomes" id="UP000015101">
    <property type="component" value="Unassembled WGS sequence"/>
</dbReference>
<dbReference type="EMBL" id="AMQM01007363">
    <property type="status" value="NOT_ANNOTATED_CDS"/>
    <property type="molecule type" value="Genomic_DNA"/>
</dbReference>
<organism evidence="4 5">
    <name type="scientific">Helobdella robusta</name>
    <name type="common">Californian leech</name>
    <dbReference type="NCBI Taxonomy" id="6412"/>
    <lineage>
        <taxon>Eukaryota</taxon>
        <taxon>Metazoa</taxon>
        <taxon>Spiralia</taxon>
        <taxon>Lophotrochozoa</taxon>
        <taxon>Annelida</taxon>
        <taxon>Clitellata</taxon>
        <taxon>Hirudinea</taxon>
        <taxon>Rhynchobdellida</taxon>
        <taxon>Glossiphoniidae</taxon>
        <taxon>Helobdella</taxon>
    </lineage>
</organism>
<dbReference type="HOGENOM" id="CLU_620055_0_0_1"/>
<dbReference type="InParanoid" id="T1FGA2"/>
<keyword evidence="2" id="KW-1133">Transmembrane helix</keyword>
<dbReference type="OrthoDB" id="10220336at2759"/>
<evidence type="ECO:0000256" key="2">
    <source>
        <dbReference type="SAM" id="Phobius"/>
    </source>
</evidence>
<dbReference type="RefSeq" id="XP_009028344.1">
    <property type="nucleotide sequence ID" value="XM_009030096.1"/>
</dbReference>
<gene>
    <name evidence="4" type="primary">20207851</name>
    <name evidence="3" type="ORF">HELRODRAFT_180792</name>
</gene>
<name>T1FGA2_HELRO</name>
<reference evidence="5" key="1">
    <citation type="submission" date="2012-12" db="EMBL/GenBank/DDBJ databases">
        <authorList>
            <person name="Hellsten U."/>
            <person name="Grimwood J."/>
            <person name="Chapman J.A."/>
            <person name="Shapiro H."/>
            <person name="Aerts A."/>
            <person name="Otillar R.P."/>
            <person name="Terry A.Y."/>
            <person name="Boore J.L."/>
            <person name="Simakov O."/>
            <person name="Marletaz F."/>
            <person name="Cho S.-J."/>
            <person name="Edsinger-Gonzales E."/>
            <person name="Havlak P."/>
            <person name="Kuo D.-H."/>
            <person name="Larsson T."/>
            <person name="Lv J."/>
            <person name="Arendt D."/>
            <person name="Savage R."/>
            <person name="Osoegawa K."/>
            <person name="de Jong P."/>
            <person name="Lindberg D.R."/>
            <person name="Seaver E.C."/>
            <person name="Weisblat D.A."/>
            <person name="Putnam N.H."/>
            <person name="Grigoriev I.V."/>
            <person name="Rokhsar D.S."/>
        </authorList>
    </citation>
    <scope>NUCLEOTIDE SEQUENCE</scope>
</reference>
<evidence type="ECO:0000313" key="3">
    <source>
        <dbReference type="EMBL" id="ESN93478.1"/>
    </source>
</evidence>
<dbReference type="EnsemblMetazoa" id="HelroT180792">
    <property type="protein sequence ID" value="HelroP180792"/>
    <property type="gene ID" value="HelroG180792"/>
</dbReference>